<dbReference type="PANTHER" id="PTHR32309">
    <property type="entry name" value="TYROSINE-PROTEIN KINASE"/>
    <property type="match status" value="1"/>
</dbReference>
<evidence type="ECO:0000313" key="10">
    <source>
        <dbReference type="Proteomes" id="UP000439113"/>
    </source>
</evidence>
<reference evidence="9 10" key="1">
    <citation type="submission" date="2019-11" db="EMBL/GenBank/DDBJ databases">
        <title>Whole-genome sequence of a Rhodoblastus acidophilus DSM 142.</title>
        <authorList>
            <person name="Kyndt J.A."/>
            <person name="Meyer T.E."/>
        </authorList>
    </citation>
    <scope>NUCLEOTIDE SEQUENCE [LARGE SCALE GENOMIC DNA]</scope>
    <source>
        <strain evidence="9 10">DSM 142</strain>
    </source>
</reference>
<dbReference type="InterPro" id="IPR050445">
    <property type="entry name" value="Bact_polysacc_biosynth/exp"/>
</dbReference>
<evidence type="ECO:0000256" key="6">
    <source>
        <dbReference type="SAM" id="Coils"/>
    </source>
</evidence>
<feature type="coiled-coil region" evidence="6">
    <location>
        <begin position="232"/>
        <end position="259"/>
    </location>
</feature>
<proteinExistence type="predicted"/>
<name>A0A6N8DU59_RHOAC</name>
<feature type="domain" description="Polysaccharide chain length determinant N-terminal" evidence="8">
    <location>
        <begin position="45"/>
        <end position="140"/>
    </location>
</feature>
<keyword evidence="3" id="KW-0812">Transmembrane</keyword>
<dbReference type="EMBL" id="WNKS01000037">
    <property type="protein sequence ID" value="MTV33346.1"/>
    <property type="molecule type" value="Genomic_DNA"/>
</dbReference>
<feature type="compositionally biased region" description="Basic and acidic residues" evidence="7">
    <location>
        <begin position="531"/>
        <end position="544"/>
    </location>
</feature>
<dbReference type="InterPro" id="IPR027417">
    <property type="entry name" value="P-loop_NTPase"/>
</dbReference>
<dbReference type="Gene3D" id="3.40.50.300">
    <property type="entry name" value="P-loop containing nucleotide triphosphate hydrolases"/>
    <property type="match status" value="1"/>
</dbReference>
<evidence type="ECO:0000256" key="1">
    <source>
        <dbReference type="ARBA" id="ARBA00004651"/>
    </source>
</evidence>
<evidence type="ECO:0000256" key="4">
    <source>
        <dbReference type="ARBA" id="ARBA00022989"/>
    </source>
</evidence>
<protein>
    <recommendedName>
        <fullName evidence="8">Polysaccharide chain length determinant N-terminal domain-containing protein</fullName>
    </recommendedName>
</protein>
<keyword evidence="5" id="KW-0472">Membrane</keyword>
<sequence>MVNEDLPVAPPPINPASTIIIHPQVNMELTMSASDPDFDARERRDEVDVAGTLSALARRKGLIAGATVGCAAAALAFCLVVKPRYIAEARVIVEDQETFYTRPDPASRGESGSQLIDAEAINSQIQLVSSRDLARKAVSALQLQKLPEFDPAPSGPLALLSLLTGGGKASEDRLLNNYFDHLQVLSPTKSRILQIEFSSRDPDLAANAANTIANLYIDLKQQAKRESAREAAQSLKPQIAELQQRVIEAEAKVADFRLANDLYDSAENRSLPTQQLADLATKLADARATQSEAMAKAKALRVLLSRNRLGDAGEISNNDLVRTIAARRSAVEAQLAAESRTLLSGHPKIKELQAQLYDLDMQLRTAVDKAARGLEHEAGVQETRVAELSRQLDEQKRNVGVANGVETRLRELQRQAKTLKDQLESESAKYQAAVGRERSENTPADARIVSRAVAPSTPAFPKKGPITLFGALAGLFFSSFYVIARETLGGGAPAPAPVAGGEQGRARRPLGARWSDALAGAAARLTGARAQAKDGPIDDHRPVQDRPVEVEPVEITAVQFKAVEDKPVEVTPVQVKPVEDEPAENKPVPTNRLRAAWLGAFSKLKTVLAEFGAPAVKLDDPETLDIPQEKLEPATKAVSKTAARAGVDGVWTRDPFALRTEAKPDFGVRRETLAPAATATEDARPAREPKIARELIERIVAAGDGAQGVIALLADSGVGASPLYALIAARALSREGRAILAQLGPDGRLDAAMAEGCDPAQPGLVQLLAGEASYAEAIYRDGETRLHLLGRGGGALDVEVEDLRMVIEVLRATYDFVLLAVASDALGLDLAREADAVVALGPPSIRRDYLLDDFAAAGARNLILASPAFDGQLTEGAA</sequence>
<organism evidence="9 10">
    <name type="scientific">Rhodoblastus acidophilus</name>
    <name type="common">Rhodopseudomonas acidophila</name>
    <dbReference type="NCBI Taxonomy" id="1074"/>
    <lineage>
        <taxon>Bacteria</taxon>
        <taxon>Pseudomonadati</taxon>
        <taxon>Pseudomonadota</taxon>
        <taxon>Alphaproteobacteria</taxon>
        <taxon>Hyphomicrobiales</taxon>
        <taxon>Rhodoblastaceae</taxon>
        <taxon>Rhodoblastus</taxon>
    </lineage>
</organism>
<gene>
    <name evidence="9" type="ORF">GJ654_20425</name>
</gene>
<evidence type="ECO:0000256" key="5">
    <source>
        <dbReference type="ARBA" id="ARBA00023136"/>
    </source>
</evidence>
<comment type="caution">
    <text evidence="9">The sequence shown here is derived from an EMBL/GenBank/DDBJ whole genome shotgun (WGS) entry which is preliminary data.</text>
</comment>
<evidence type="ECO:0000256" key="2">
    <source>
        <dbReference type="ARBA" id="ARBA00022475"/>
    </source>
</evidence>
<feature type="region of interest" description="Disordered" evidence="7">
    <location>
        <begin position="525"/>
        <end position="544"/>
    </location>
</feature>
<dbReference type="AlphaFoldDB" id="A0A6N8DU59"/>
<dbReference type="GO" id="GO:0005886">
    <property type="term" value="C:plasma membrane"/>
    <property type="evidence" value="ECO:0007669"/>
    <property type="project" value="UniProtKB-SubCell"/>
</dbReference>
<dbReference type="GO" id="GO:0004713">
    <property type="term" value="F:protein tyrosine kinase activity"/>
    <property type="evidence" value="ECO:0007669"/>
    <property type="project" value="TreeGrafter"/>
</dbReference>
<evidence type="ECO:0000256" key="7">
    <source>
        <dbReference type="SAM" id="MobiDB-lite"/>
    </source>
</evidence>
<dbReference type="InterPro" id="IPR003856">
    <property type="entry name" value="LPS_length_determ_N"/>
</dbReference>
<dbReference type="PANTHER" id="PTHR32309:SF13">
    <property type="entry name" value="FERRIC ENTEROBACTIN TRANSPORT PROTEIN FEPE"/>
    <property type="match status" value="1"/>
</dbReference>
<keyword evidence="4" id="KW-1133">Transmembrane helix</keyword>
<comment type="subcellular location">
    <subcellularLocation>
        <location evidence="1">Cell membrane</location>
        <topology evidence="1">Multi-pass membrane protein</topology>
    </subcellularLocation>
</comment>
<keyword evidence="2" id="KW-1003">Cell membrane</keyword>
<dbReference type="Pfam" id="PF02706">
    <property type="entry name" value="Wzz"/>
    <property type="match status" value="1"/>
</dbReference>
<feature type="coiled-coil region" evidence="6">
    <location>
        <begin position="349"/>
        <end position="440"/>
    </location>
</feature>
<dbReference type="OrthoDB" id="7786248at2"/>
<accession>A0A6N8DU59</accession>
<evidence type="ECO:0000256" key="3">
    <source>
        <dbReference type="ARBA" id="ARBA00022692"/>
    </source>
</evidence>
<evidence type="ECO:0000313" key="9">
    <source>
        <dbReference type="EMBL" id="MTV33346.1"/>
    </source>
</evidence>
<keyword evidence="6" id="KW-0175">Coiled coil</keyword>
<dbReference type="Proteomes" id="UP000439113">
    <property type="component" value="Unassembled WGS sequence"/>
</dbReference>
<evidence type="ECO:0000259" key="8">
    <source>
        <dbReference type="Pfam" id="PF02706"/>
    </source>
</evidence>